<evidence type="ECO:0000256" key="2">
    <source>
        <dbReference type="ARBA" id="ARBA00022475"/>
    </source>
</evidence>
<keyword evidence="4 6" id="KW-1133">Transmembrane helix</keyword>
<feature type="transmembrane region" description="Helical" evidence="6">
    <location>
        <begin position="329"/>
        <end position="349"/>
    </location>
</feature>
<keyword evidence="5 6" id="KW-0472">Membrane</keyword>
<gene>
    <name evidence="8" type="ORF">H9830_15000</name>
</gene>
<name>A0A9D1YXU8_9MICO</name>
<evidence type="ECO:0000313" key="9">
    <source>
        <dbReference type="Proteomes" id="UP000824005"/>
    </source>
</evidence>
<dbReference type="PANTHER" id="PTHR30287:SF2">
    <property type="entry name" value="BLL1001 PROTEIN"/>
    <property type="match status" value="1"/>
</dbReference>
<reference evidence="8" key="1">
    <citation type="journal article" date="2021" name="PeerJ">
        <title>Extensive microbial diversity within the chicken gut microbiome revealed by metagenomics and culture.</title>
        <authorList>
            <person name="Gilroy R."/>
            <person name="Ravi A."/>
            <person name="Getino M."/>
            <person name="Pursley I."/>
            <person name="Horton D.L."/>
            <person name="Alikhan N.F."/>
            <person name="Baker D."/>
            <person name="Gharbi K."/>
            <person name="Hall N."/>
            <person name="Watson M."/>
            <person name="Adriaenssens E.M."/>
            <person name="Foster-Nyarko E."/>
            <person name="Jarju S."/>
            <person name="Secka A."/>
            <person name="Antonio M."/>
            <person name="Oren A."/>
            <person name="Chaudhuri R.R."/>
            <person name="La Ragione R."/>
            <person name="Hildebrand F."/>
            <person name="Pallen M.J."/>
        </authorList>
    </citation>
    <scope>NUCLEOTIDE SEQUENCE</scope>
    <source>
        <strain evidence="8">ChiGjej1B1-98</strain>
    </source>
</reference>
<protein>
    <submittedName>
        <fullName evidence="8">FtsX-like permease family protein</fullName>
    </submittedName>
</protein>
<dbReference type="InterPro" id="IPR038766">
    <property type="entry name" value="Membrane_comp_ABC_pdt"/>
</dbReference>
<organism evidence="8 9">
    <name type="scientific">Candidatus Agrococcus pullicola</name>
    <dbReference type="NCBI Taxonomy" id="2838429"/>
    <lineage>
        <taxon>Bacteria</taxon>
        <taxon>Bacillati</taxon>
        <taxon>Actinomycetota</taxon>
        <taxon>Actinomycetes</taxon>
        <taxon>Micrococcales</taxon>
        <taxon>Microbacteriaceae</taxon>
        <taxon>Agrococcus</taxon>
    </lineage>
</organism>
<feature type="transmembrane region" description="Helical" evidence="6">
    <location>
        <begin position="407"/>
        <end position="432"/>
    </location>
</feature>
<feature type="transmembrane region" description="Helical" evidence="6">
    <location>
        <begin position="378"/>
        <end position="401"/>
    </location>
</feature>
<dbReference type="Proteomes" id="UP000824005">
    <property type="component" value="Unassembled WGS sequence"/>
</dbReference>
<evidence type="ECO:0000256" key="4">
    <source>
        <dbReference type="ARBA" id="ARBA00022989"/>
    </source>
</evidence>
<evidence type="ECO:0000256" key="6">
    <source>
        <dbReference type="SAM" id="Phobius"/>
    </source>
</evidence>
<dbReference type="InterPro" id="IPR003838">
    <property type="entry name" value="ABC3_permease_C"/>
</dbReference>
<feature type="transmembrane region" description="Helical" evidence="6">
    <location>
        <begin position="669"/>
        <end position="689"/>
    </location>
</feature>
<evidence type="ECO:0000313" key="8">
    <source>
        <dbReference type="EMBL" id="HIY67570.1"/>
    </source>
</evidence>
<feature type="transmembrane region" description="Helical" evidence="6">
    <location>
        <begin position="464"/>
        <end position="489"/>
    </location>
</feature>
<feature type="transmembrane region" description="Helical" evidence="6">
    <location>
        <begin position="286"/>
        <end position="309"/>
    </location>
</feature>
<keyword evidence="2" id="KW-1003">Cell membrane</keyword>
<evidence type="ECO:0000256" key="5">
    <source>
        <dbReference type="ARBA" id="ARBA00023136"/>
    </source>
</evidence>
<feature type="transmembrane region" description="Helical" evidence="6">
    <location>
        <begin position="581"/>
        <end position="607"/>
    </location>
</feature>
<reference evidence="8" key="2">
    <citation type="submission" date="2021-04" db="EMBL/GenBank/DDBJ databases">
        <authorList>
            <person name="Gilroy R."/>
        </authorList>
    </citation>
    <scope>NUCLEOTIDE SEQUENCE</scope>
    <source>
        <strain evidence="8">ChiGjej1B1-98</strain>
    </source>
</reference>
<sequence length="706" mass="71212">MIVPQTAVRSIRRRPKQALMMGLAIALATAFAASSILIAINARAALVAFGMTTPEATDVVVVPPESIDNEAVAHMAGQVAALPETDEVAVEYLGDVSVEAGGLTSTWKLTSDPGSGSLSAIPDLEEGDALQAGEIYLGVSTAERSGVSVGDTVVAAGRELVVAGIGQIHEFGMDVGLITEEDAVAIGSMTPVQIFIAGDMDPDAVSALIGDSLVISGEEQRADQARTVTDTLVGVFGALTVFVGLALLSAVVIVGSTFRTVFSRRATELALLRCVGAGRAQLRRLVLFEAACIGLLSGIFGVAVGWALAAGLVAVAQSSGLLTDAFNSAPLALVACLVLATLSTVVAALPAAKAAGKASPIAALSAARATEARSTRRAVRLVAASVLALSAVATGAAGAIAASTDEFLALGLTALSGVLLFVALVCIGPFIVQWFAALLRPLTGSSGAVRVAVSNARRSSRRTAAMSTVLMLGVGLTAALVVGVAGATADAREDMESNFSSAAIIPVDFVDDPDAVVDLLTEHPAVDVRVDGLDILVDPAPGTGAVELRSAVLESVSDGTPVFWASDVREGIEQTLLVGQIIGIVMISVTLIVAMVGVAVTLALSVAERREEIALIRALGMSRSGARRSLAIEAALAATMGSITGVVFGSGYGLLALNALGMSAGAPPIGSLAAVFFGVIIASILAAAIPMRTAGRVSPAIGMAAR</sequence>
<feature type="domain" description="ABC3 transporter permease C-terminal" evidence="7">
    <location>
        <begin position="584"/>
        <end position="698"/>
    </location>
</feature>
<feature type="transmembrane region" description="Helical" evidence="6">
    <location>
        <begin position="232"/>
        <end position="255"/>
    </location>
</feature>
<comment type="caution">
    <text evidence="8">The sequence shown here is derived from an EMBL/GenBank/DDBJ whole genome shotgun (WGS) entry which is preliminary data.</text>
</comment>
<comment type="subcellular location">
    <subcellularLocation>
        <location evidence="1">Cell membrane</location>
        <topology evidence="1">Multi-pass membrane protein</topology>
    </subcellularLocation>
</comment>
<evidence type="ECO:0000256" key="1">
    <source>
        <dbReference type="ARBA" id="ARBA00004651"/>
    </source>
</evidence>
<dbReference type="GO" id="GO:0005886">
    <property type="term" value="C:plasma membrane"/>
    <property type="evidence" value="ECO:0007669"/>
    <property type="project" value="UniProtKB-SubCell"/>
</dbReference>
<dbReference type="AlphaFoldDB" id="A0A9D1YXU8"/>
<dbReference type="Pfam" id="PF02687">
    <property type="entry name" value="FtsX"/>
    <property type="match status" value="2"/>
</dbReference>
<proteinExistence type="predicted"/>
<dbReference type="PANTHER" id="PTHR30287">
    <property type="entry name" value="MEMBRANE COMPONENT OF PREDICTED ABC SUPERFAMILY METABOLITE UPTAKE TRANSPORTER"/>
    <property type="match status" value="1"/>
</dbReference>
<feature type="transmembrane region" description="Helical" evidence="6">
    <location>
        <begin position="630"/>
        <end position="657"/>
    </location>
</feature>
<feature type="domain" description="ABC3 transporter permease C-terminal" evidence="7">
    <location>
        <begin position="241"/>
        <end position="360"/>
    </location>
</feature>
<keyword evidence="3 6" id="KW-0812">Transmembrane</keyword>
<accession>A0A9D1YXU8</accession>
<dbReference type="EMBL" id="DXDC01000457">
    <property type="protein sequence ID" value="HIY67570.1"/>
    <property type="molecule type" value="Genomic_DNA"/>
</dbReference>
<evidence type="ECO:0000259" key="7">
    <source>
        <dbReference type="Pfam" id="PF02687"/>
    </source>
</evidence>
<evidence type="ECO:0000256" key="3">
    <source>
        <dbReference type="ARBA" id="ARBA00022692"/>
    </source>
</evidence>